<sequence length="155" mass="18101">MGRQIPNHRFSREKDRELSTTSPISSSYLKTLRYHIYIPLHLLYTALDMSSDKVQMRVIMTPKPGKMDQLIEFAEDGAKHHLEVPACTRWLFSRQINSPDGEESLILVQEWTSVEELMAHSKLDYAATMRDQIQEFTTKFEFKMPKVFTGFKSKN</sequence>
<reference evidence="2 3" key="1">
    <citation type="journal article" date="2016" name="Proc. Natl. Acad. Sci. U.S.A.">
        <title>Comparative genomics of biotechnologically important yeasts.</title>
        <authorList>
            <person name="Riley R."/>
            <person name="Haridas S."/>
            <person name="Wolfe K.H."/>
            <person name="Lopes M.R."/>
            <person name="Hittinger C.T."/>
            <person name="Goeker M."/>
            <person name="Salamov A.A."/>
            <person name="Wisecaver J.H."/>
            <person name="Long T.M."/>
            <person name="Calvey C.H."/>
            <person name="Aerts A.L."/>
            <person name="Barry K.W."/>
            <person name="Choi C."/>
            <person name="Clum A."/>
            <person name="Coughlan A.Y."/>
            <person name="Deshpande S."/>
            <person name="Douglass A.P."/>
            <person name="Hanson S.J."/>
            <person name="Klenk H.-P."/>
            <person name="LaButti K.M."/>
            <person name="Lapidus A."/>
            <person name="Lindquist E.A."/>
            <person name="Lipzen A.M."/>
            <person name="Meier-Kolthoff J.P."/>
            <person name="Ohm R.A."/>
            <person name="Otillar R.P."/>
            <person name="Pangilinan J.L."/>
            <person name="Peng Y."/>
            <person name="Rokas A."/>
            <person name="Rosa C.A."/>
            <person name="Scheuner C."/>
            <person name="Sibirny A.A."/>
            <person name="Slot J.C."/>
            <person name="Stielow J.B."/>
            <person name="Sun H."/>
            <person name="Kurtzman C.P."/>
            <person name="Blackwell M."/>
            <person name="Grigoriev I.V."/>
            <person name="Jeffries T.W."/>
        </authorList>
    </citation>
    <scope>NUCLEOTIDE SEQUENCE [LARGE SCALE GENOMIC DNA]</scope>
    <source>
        <strain evidence="2 3">NRRL Y-11557</strain>
    </source>
</reference>
<keyword evidence="3" id="KW-1185">Reference proteome</keyword>
<gene>
    <name evidence="2" type="ORF">LIPSTDRAFT_243498</name>
</gene>
<dbReference type="SUPFAM" id="SSF54909">
    <property type="entry name" value="Dimeric alpha+beta barrel"/>
    <property type="match status" value="1"/>
</dbReference>
<proteinExistence type="predicted"/>
<dbReference type="OrthoDB" id="10011777at2759"/>
<evidence type="ECO:0000259" key="1">
    <source>
        <dbReference type="Pfam" id="PF03992"/>
    </source>
</evidence>
<dbReference type="Proteomes" id="UP000094385">
    <property type="component" value="Unassembled WGS sequence"/>
</dbReference>
<evidence type="ECO:0000313" key="3">
    <source>
        <dbReference type="Proteomes" id="UP000094385"/>
    </source>
</evidence>
<organism evidence="2 3">
    <name type="scientific">Lipomyces starkeyi NRRL Y-11557</name>
    <dbReference type="NCBI Taxonomy" id="675824"/>
    <lineage>
        <taxon>Eukaryota</taxon>
        <taxon>Fungi</taxon>
        <taxon>Dikarya</taxon>
        <taxon>Ascomycota</taxon>
        <taxon>Saccharomycotina</taxon>
        <taxon>Lipomycetes</taxon>
        <taxon>Lipomycetales</taxon>
        <taxon>Lipomycetaceae</taxon>
        <taxon>Lipomyces</taxon>
    </lineage>
</organism>
<dbReference type="AlphaFoldDB" id="A0A1E3Q8J8"/>
<dbReference type="Gene3D" id="3.30.70.100">
    <property type="match status" value="1"/>
</dbReference>
<dbReference type="InterPro" id="IPR011008">
    <property type="entry name" value="Dimeric_a/b-barrel"/>
</dbReference>
<dbReference type="InterPro" id="IPR007138">
    <property type="entry name" value="ABM_dom"/>
</dbReference>
<accession>A0A1E3Q8J8</accession>
<feature type="domain" description="ABM" evidence="1">
    <location>
        <begin position="60"/>
        <end position="129"/>
    </location>
</feature>
<evidence type="ECO:0000313" key="2">
    <source>
        <dbReference type="EMBL" id="ODQ74019.1"/>
    </source>
</evidence>
<dbReference type="Pfam" id="PF03992">
    <property type="entry name" value="ABM"/>
    <property type="match status" value="1"/>
</dbReference>
<protein>
    <recommendedName>
        <fullName evidence="1">ABM domain-containing protein</fullName>
    </recommendedName>
</protein>
<dbReference type="EMBL" id="KV454292">
    <property type="protein sequence ID" value="ODQ74019.1"/>
    <property type="molecule type" value="Genomic_DNA"/>
</dbReference>
<name>A0A1E3Q8J8_LIPST</name>